<dbReference type="RefSeq" id="WP_213409042.1">
    <property type="nucleotide sequence ID" value="NZ_CP074441.1"/>
</dbReference>
<reference evidence="2 3" key="1">
    <citation type="submission" date="2022-10" db="EMBL/GenBank/DDBJ databases">
        <title>Weissella fermenti sp. nov., isolated from fermented cabbage.</title>
        <authorList>
            <person name="Lee J.K."/>
            <person name="Baek J.H."/>
            <person name="Choi D.G."/>
            <person name="Kim J.M."/>
            <person name="Jeon C.O."/>
        </authorList>
    </citation>
    <scope>NUCLEOTIDE SEQUENCE [LARGE SCALE GENOMIC DNA]</scope>
    <source>
        <strain evidence="2 3">KACC 18534</strain>
    </source>
</reference>
<evidence type="ECO:0000256" key="1">
    <source>
        <dbReference type="SAM" id="Phobius"/>
    </source>
</evidence>
<sequence>MKKWEELTSDELNLLEVLYWVAMFPETADKMPEDKEKPDGKAICVNALYRNIEFKKRMKEVNTHIWEEVGEGFEPKWPYEADRMKWDNETKINPLRSILNHLSADGFLEVNERMGDADIVSKISITDDDTPYNFKALAPEGQSLVFIQICRAGLVVAEQWIAHRKKLAAQQEEIAAQKAETEASKRLERIIGVMGGLAIVVAMLEWNWTEANLTMTVARSIMIVMLVGLAVWQWDAIRALFGLDKSKRSVKAE</sequence>
<evidence type="ECO:0000313" key="3">
    <source>
        <dbReference type="Proteomes" id="UP001526225"/>
    </source>
</evidence>
<gene>
    <name evidence="2" type="ORF">OIT44_06510</name>
</gene>
<keyword evidence="1" id="KW-0472">Membrane</keyword>
<feature type="transmembrane region" description="Helical" evidence="1">
    <location>
        <begin position="190"/>
        <end position="208"/>
    </location>
</feature>
<dbReference type="Proteomes" id="UP001526225">
    <property type="component" value="Unassembled WGS sequence"/>
</dbReference>
<keyword evidence="3" id="KW-1185">Reference proteome</keyword>
<feature type="transmembrane region" description="Helical" evidence="1">
    <location>
        <begin position="220"/>
        <end position="241"/>
    </location>
</feature>
<dbReference type="EMBL" id="JAOZFE010000008">
    <property type="protein sequence ID" value="MCW0953708.1"/>
    <property type="molecule type" value="Genomic_DNA"/>
</dbReference>
<evidence type="ECO:0000313" key="2">
    <source>
        <dbReference type="EMBL" id="MCW0953708.1"/>
    </source>
</evidence>
<name>A0ABT3E5L7_9LACO</name>
<protein>
    <submittedName>
        <fullName evidence="2">Uncharacterized protein</fullName>
    </submittedName>
</protein>
<keyword evidence="1" id="KW-0812">Transmembrane</keyword>
<accession>A0ABT3E5L7</accession>
<comment type="caution">
    <text evidence="2">The sequence shown here is derived from an EMBL/GenBank/DDBJ whole genome shotgun (WGS) entry which is preliminary data.</text>
</comment>
<proteinExistence type="predicted"/>
<organism evidence="2 3">
    <name type="scientific">Weissella ceti</name>
    <dbReference type="NCBI Taxonomy" id="759620"/>
    <lineage>
        <taxon>Bacteria</taxon>
        <taxon>Bacillati</taxon>
        <taxon>Bacillota</taxon>
        <taxon>Bacilli</taxon>
        <taxon>Lactobacillales</taxon>
        <taxon>Lactobacillaceae</taxon>
        <taxon>Weissella</taxon>
    </lineage>
</organism>
<keyword evidence="1" id="KW-1133">Transmembrane helix</keyword>